<evidence type="ECO:0000256" key="1">
    <source>
        <dbReference type="SAM" id="MobiDB-lite"/>
    </source>
</evidence>
<feature type="compositionally biased region" description="Pro residues" evidence="1">
    <location>
        <begin position="532"/>
        <end position="544"/>
    </location>
</feature>
<feature type="region of interest" description="Disordered" evidence="1">
    <location>
        <begin position="512"/>
        <end position="546"/>
    </location>
</feature>
<reference evidence="2" key="1">
    <citation type="submission" date="2021-02" db="EMBL/GenBank/DDBJ databases">
        <authorList>
            <person name="Dougan E. K."/>
            <person name="Rhodes N."/>
            <person name="Thang M."/>
            <person name="Chan C."/>
        </authorList>
    </citation>
    <scope>NUCLEOTIDE SEQUENCE</scope>
</reference>
<gene>
    <name evidence="2" type="ORF">SNAT2548_LOCUS8617</name>
</gene>
<evidence type="ECO:0000313" key="2">
    <source>
        <dbReference type="EMBL" id="CAE7224931.1"/>
    </source>
</evidence>
<dbReference type="Proteomes" id="UP000604046">
    <property type="component" value="Unassembled WGS sequence"/>
</dbReference>
<accession>A0A812K9P5</accession>
<dbReference type="OrthoDB" id="419573at2759"/>
<dbReference type="PROSITE" id="PS51257">
    <property type="entry name" value="PROKAR_LIPOPROTEIN"/>
    <property type="match status" value="1"/>
</dbReference>
<comment type="caution">
    <text evidence="2">The sequence shown here is derived from an EMBL/GenBank/DDBJ whole genome shotgun (WGS) entry which is preliminary data.</text>
</comment>
<evidence type="ECO:0000313" key="3">
    <source>
        <dbReference type="Proteomes" id="UP000604046"/>
    </source>
</evidence>
<proteinExistence type="predicted"/>
<dbReference type="EMBL" id="CAJNDS010000646">
    <property type="protein sequence ID" value="CAE7224931.1"/>
    <property type="molecule type" value="Genomic_DNA"/>
</dbReference>
<sequence length="1191" mass="130780">MALAERTQQELFFASRWKFQAFLQIGAIQYSLASCFFPEITEASATLRRFRSCDDSTLCLTATEESVLSLETCSDSTQQLLDGNELNTLLAKTYKVEVASDALILGTTLDSSSTKYSPFDLELTLDCGSSRALRMLSFGQPDASGEKVLGMSARCTLANLRRNSTIKQLSLRVGIESSAFGSCMQHAPCDSDDAYTCLSSTLTGCAGSAEQLFFWVGDYPYSDGSFELYTDATMDLQVREDDLGSLALTSFSNGSFEDQGSGKFFVAKSATEREEEADTSSTAYTENAFEWHVQTVASSADLVLTCGSDEAMVGFWKNGMDVWWACNPVVGLGACNEVVSLPQQEVYDLRFLRLLEVDCGEGHVMQSLSTEVDAAGKSLRLKAACCFLVWPPVTLRPYRNFDNSVISVDDAAGIYYPNALDDSGRPEFQQVYSFTPYVLQANMPSLSGALSYNKFAGEWCIAHSGSASDACSSATDVVHPLDLGAESFGELQELHVMQITDFASVFEGLGAGATTTQRPSPAEPLPQSEPKTFPPPPPPPPTPPTLDTLDHVDPNYATICKDEYTPGVLNPNGRKPGQKFNASAPRWDKAKMHSIAKNLNIQHPCYYIWSDVKDSQTADADGMSWWNRFDGKEASPPTNDVTYKSVKECADRESQASARLGKWNRWHALTTGLADVGFDWVGHGIESKTVDPLTVFFGLGTHWPLGKTFSWILKTFKSAKKITDLNLDYWRNRAYGAGSNNDCDSMQHGLARLFCDLFCVRDAVKKGDEAILKTIENAVGTINGNLQKLFETYFATEGSGTSLLGTRNEIVAGITRSFAEMRKMASEPLHPAASAAAGRSLRAFVERMKEFDASPALPEGNRGNTSAAFAGELSAVAAEVQRLHSTMKISTSARKLSATQAVADSTAESVQALDRAWRSKVHTLGVFRHAASQSKQRQSWIRNKQEELSKSISKIMDQLQEQSFMMAVTSVDQTWWQLRQHLDAYFDSMTKYWQTFKSALLVIEDYTKCSVPFANLKAAYAGLAEAHVHARASLEETWSKASPLVGLLAAQYSDAGILNIFARQDLKDVKLDSLELDSNESKQSNVTALQQVQGKRRQQMCQASGAQQEMAAVASSALQRGVFGQSLEQLEAIFSEMDMLQARFRDVDMEPPNQDVLKDAHSRIADVVESSMSIQNATVDELTKQWKAANC</sequence>
<keyword evidence="3" id="KW-1185">Reference proteome</keyword>
<protein>
    <submittedName>
        <fullName evidence="2">Uncharacterized protein</fullName>
    </submittedName>
</protein>
<dbReference type="AlphaFoldDB" id="A0A812K9P5"/>
<organism evidence="2 3">
    <name type="scientific">Symbiodinium natans</name>
    <dbReference type="NCBI Taxonomy" id="878477"/>
    <lineage>
        <taxon>Eukaryota</taxon>
        <taxon>Sar</taxon>
        <taxon>Alveolata</taxon>
        <taxon>Dinophyceae</taxon>
        <taxon>Suessiales</taxon>
        <taxon>Symbiodiniaceae</taxon>
        <taxon>Symbiodinium</taxon>
    </lineage>
</organism>
<name>A0A812K9P5_9DINO</name>